<dbReference type="EC" id="3.1.3.16" evidence="2"/>
<dbReference type="SUPFAM" id="SSF81606">
    <property type="entry name" value="PP2C-like"/>
    <property type="match status" value="1"/>
</dbReference>
<reference evidence="2 3" key="1">
    <citation type="submission" date="2024-09" db="EMBL/GenBank/DDBJ databases">
        <authorList>
            <person name="Pan X."/>
        </authorList>
    </citation>
    <scope>NUCLEOTIDE SEQUENCE [LARGE SCALE GENOMIC DNA]</scope>
    <source>
        <strain evidence="2 3">B2969</strain>
    </source>
</reference>
<dbReference type="InterPro" id="IPR001932">
    <property type="entry name" value="PPM-type_phosphatase-like_dom"/>
</dbReference>
<dbReference type="GO" id="GO:0004722">
    <property type="term" value="F:protein serine/threonine phosphatase activity"/>
    <property type="evidence" value="ECO:0007669"/>
    <property type="project" value="UniProtKB-EC"/>
</dbReference>
<dbReference type="GO" id="GO:0003677">
    <property type="term" value="F:DNA binding"/>
    <property type="evidence" value="ECO:0007669"/>
    <property type="project" value="UniProtKB-KW"/>
</dbReference>
<accession>A0ABW7QBU4</accession>
<dbReference type="RefSeq" id="WP_397557909.1">
    <property type="nucleotide sequence ID" value="NZ_JBIQWL010000009.1"/>
</dbReference>
<dbReference type="PROSITE" id="PS51746">
    <property type="entry name" value="PPM_2"/>
    <property type="match status" value="1"/>
</dbReference>
<name>A0ABW7QBU4_9MICO</name>
<proteinExistence type="predicted"/>
<evidence type="ECO:0000313" key="2">
    <source>
        <dbReference type="EMBL" id="MFH8252368.1"/>
    </source>
</evidence>
<evidence type="ECO:0000259" key="1">
    <source>
        <dbReference type="PROSITE" id="PS51746"/>
    </source>
</evidence>
<sequence>MRAAAVTDVGPHRAVNQDAAFTASWGAAVADGVGGGPAGEVASAALLRRLVAEADGALDLDELAISLRIANWELRARAERDPALEGMATTFTGLLVTPAGGLVLAHTGDSRAYLLRRSAMSRETRDDSFVQLLVDSGVVRAADAASHPHRNVITASLHGADDDLVVLAEREARPGDRWLLCSDGVTDYLPDHAIATLLDDGDPLTAAQAIVDYALSAGSRDNVTAVVCDVVTDAVRHSSAHFHGAAAEVDLTPLDEDDLDDDLESA</sequence>
<dbReference type="InterPro" id="IPR036457">
    <property type="entry name" value="PPM-type-like_dom_sf"/>
</dbReference>
<keyword evidence="3" id="KW-1185">Reference proteome</keyword>
<organism evidence="2 3">
    <name type="scientific">Microbacterium alkaliflavum</name>
    <dbReference type="NCBI Taxonomy" id="3248839"/>
    <lineage>
        <taxon>Bacteria</taxon>
        <taxon>Bacillati</taxon>
        <taxon>Actinomycetota</taxon>
        <taxon>Actinomycetes</taxon>
        <taxon>Micrococcales</taxon>
        <taxon>Microbacteriaceae</taxon>
        <taxon>Microbacterium</taxon>
    </lineage>
</organism>
<protein>
    <submittedName>
        <fullName evidence="2">PP2C family protein-serine/threonine phosphatase</fullName>
        <ecNumber evidence="2">3.1.3.16</ecNumber>
    </submittedName>
</protein>
<keyword evidence="2" id="KW-0238">DNA-binding</keyword>
<dbReference type="Gene3D" id="3.60.40.10">
    <property type="entry name" value="PPM-type phosphatase domain"/>
    <property type="match status" value="1"/>
</dbReference>
<evidence type="ECO:0000313" key="3">
    <source>
        <dbReference type="Proteomes" id="UP001610861"/>
    </source>
</evidence>
<dbReference type="Proteomes" id="UP001610861">
    <property type="component" value="Unassembled WGS sequence"/>
</dbReference>
<dbReference type="EMBL" id="JBIQWL010000009">
    <property type="protein sequence ID" value="MFH8252368.1"/>
    <property type="molecule type" value="Genomic_DNA"/>
</dbReference>
<dbReference type="SMART" id="SM00332">
    <property type="entry name" value="PP2Cc"/>
    <property type="match status" value="1"/>
</dbReference>
<dbReference type="CDD" id="cd00143">
    <property type="entry name" value="PP2Cc"/>
    <property type="match status" value="1"/>
</dbReference>
<keyword evidence="2" id="KW-0378">Hydrolase</keyword>
<gene>
    <name evidence="2" type="ORF">ACH3VR_18525</name>
</gene>
<feature type="domain" description="PPM-type phosphatase" evidence="1">
    <location>
        <begin position="2"/>
        <end position="230"/>
    </location>
</feature>
<comment type="caution">
    <text evidence="2">The sequence shown here is derived from an EMBL/GenBank/DDBJ whole genome shotgun (WGS) entry which is preliminary data.</text>
</comment>
<dbReference type="SMART" id="SM00331">
    <property type="entry name" value="PP2C_SIG"/>
    <property type="match status" value="1"/>
</dbReference>
<dbReference type="Pfam" id="PF13672">
    <property type="entry name" value="PP2C_2"/>
    <property type="match status" value="1"/>
</dbReference>